<organism evidence="1">
    <name type="scientific">Culex pipiens</name>
    <name type="common">House mosquito</name>
    <dbReference type="NCBI Taxonomy" id="7175"/>
    <lineage>
        <taxon>Eukaryota</taxon>
        <taxon>Metazoa</taxon>
        <taxon>Ecdysozoa</taxon>
        <taxon>Arthropoda</taxon>
        <taxon>Hexapoda</taxon>
        <taxon>Insecta</taxon>
        <taxon>Pterygota</taxon>
        <taxon>Neoptera</taxon>
        <taxon>Endopterygota</taxon>
        <taxon>Diptera</taxon>
        <taxon>Nematocera</taxon>
        <taxon>Culicoidea</taxon>
        <taxon>Culicidae</taxon>
        <taxon>Culicinae</taxon>
        <taxon>Culicini</taxon>
        <taxon>Culex</taxon>
        <taxon>Culex</taxon>
    </lineage>
</organism>
<sequence>MPREMMSAGFSIPGTWSQDPLSVRCWISDTRLATNWFHLDGSDASQQRTIMESVQKNALPRKLMALATFSYRCASSRADASSRRGIDCLRFFFFRFSSGAMRDLEASKRTVTSPLAETVRM</sequence>
<protein>
    <submittedName>
        <fullName evidence="1">(northern house mosquito) hypothetical protein</fullName>
    </submittedName>
</protein>
<dbReference type="EMBL" id="HBUE01295479">
    <property type="protein sequence ID" value="CAG6576199.1"/>
    <property type="molecule type" value="Transcribed_RNA"/>
</dbReference>
<reference evidence="1" key="1">
    <citation type="submission" date="2021-05" db="EMBL/GenBank/DDBJ databases">
        <authorList>
            <person name="Alioto T."/>
            <person name="Alioto T."/>
            <person name="Gomez Garrido J."/>
        </authorList>
    </citation>
    <scope>NUCLEOTIDE SEQUENCE</scope>
</reference>
<name>A0A8D8GXU5_CULPI</name>
<proteinExistence type="predicted"/>
<dbReference type="EMBL" id="HBUE01189632">
    <property type="protein sequence ID" value="CAG6524516.1"/>
    <property type="molecule type" value="Transcribed_RNA"/>
</dbReference>
<dbReference type="AlphaFoldDB" id="A0A8D8GXU5"/>
<evidence type="ECO:0000313" key="1">
    <source>
        <dbReference type="EMBL" id="CAG6524516.1"/>
    </source>
</evidence>
<accession>A0A8D8GXU5</accession>